<feature type="compositionally biased region" description="Basic and acidic residues" evidence="1">
    <location>
        <begin position="36"/>
        <end position="46"/>
    </location>
</feature>
<gene>
    <name evidence="2" type="ORF">NDU88_008055</name>
</gene>
<organism evidence="2 3">
    <name type="scientific">Pleurodeles waltl</name>
    <name type="common">Iberian ribbed newt</name>
    <dbReference type="NCBI Taxonomy" id="8319"/>
    <lineage>
        <taxon>Eukaryota</taxon>
        <taxon>Metazoa</taxon>
        <taxon>Chordata</taxon>
        <taxon>Craniata</taxon>
        <taxon>Vertebrata</taxon>
        <taxon>Euteleostomi</taxon>
        <taxon>Amphibia</taxon>
        <taxon>Batrachia</taxon>
        <taxon>Caudata</taxon>
        <taxon>Salamandroidea</taxon>
        <taxon>Salamandridae</taxon>
        <taxon>Pleurodelinae</taxon>
        <taxon>Pleurodeles</taxon>
    </lineage>
</organism>
<reference evidence="2" key="1">
    <citation type="journal article" date="2022" name="bioRxiv">
        <title>Sequencing and chromosome-scale assembly of the giantPleurodeles waltlgenome.</title>
        <authorList>
            <person name="Brown T."/>
            <person name="Elewa A."/>
            <person name="Iarovenko S."/>
            <person name="Subramanian E."/>
            <person name="Araus A.J."/>
            <person name="Petzold A."/>
            <person name="Susuki M."/>
            <person name="Suzuki K.-i.T."/>
            <person name="Hayashi T."/>
            <person name="Toyoda A."/>
            <person name="Oliveira C."/>
            <person name="Osipova E."/>
            <person name="Leigh N.D."/>
            <person name="Simon A."/>
            <person name="Yun M.H."/>
        </authorList>
    </citation>
    <scope>NUCLEOTIDE SEQUENCE</scope>
    <source>
        <strain evidence="2">20211129_DDA</strain>
        <tissue evidence="2">Liver</tissue>
    </source>
</reference>
<feature type="region of interest" description="Disordered" evidence="1">
    <location>
        <begin position="113"/>
        <end position="195"/>
    </location>
</feature>
<accession>A0AAV7QQL4</accession>
<comment type="caution">
    <text evidence="2">The sequence shown here is derived from an EMBL/GenBank/DDBJ whole genome shotgun (WGS) entry which is preliminary data.</text>
</comment>
<dbReference type="Proteomes" id="UP001066276">
    <property type="component" value="Chromosome 6"/>
</dbReference>
<dbReference type="AlphaFoldDB" id="A0AAV7QQL4"/>
<feature type="compositionally biased region" description="Polar residues" evidence="1">
    <location>
        <begin position="48"/>
        <end position="58"/>
    </location>
</feature>
<evidence type="ECO:0000313" key="2">
    <source>
        <dbReference type="EMBL" id="KAJ1141727.1"/>
    </source>
</evidence>
<protein>
    <submittedName>
        <fullName evidence="2">Uncharacterized protein</fullName>
    </submittedName>
</protein>
<evidence type="ECO:0000256" key="1">
    <source>
        <dbReference type="SAM" id="MobiDB-lite"/>
    </source>
</evidence>
<dbReference type="EMBL" id="JANPWB010000010">
    <property type="protein sequence ID" value="KAJ1141727.1"/>
    <property type="molecule type" value="Genomic_DNA"/>
</dbReference>
<keyword evidence="3" id="KW-1185">Reference proteome</keyword>
<sequence>MATGQLRLEVPTNPTQQLAVDLPVQEASKRLTAEVHNDRTAHERPNVSRVTSSPTVRKNHLQTGSIVTTAQECDRLLRIATDPPEVLALTDPAVPDPEREGLSNNALRHPGAEWQSQRLRALPSLNPEAATERRRRVEGSLTESPETPRRGQRTRAHRRGVEETSVPTEELENATGIHRAAPVARKAPSVNSGHA</sequence>
<feature type="region of interest" description="Disordered" evidence="1">
    <location>
        <begin position="36"/>
        <end position="58"/>
    </location>
</feature>
<proteinExistence type="predicted"/>
<evidence type="ECO:0000313" key="3">
    <source>
        <dbReference type="Proteomes" id="UP001066276"/>
    </source>
</evidence>
<name>A0AAV7QQL4_PLEWA</name>